<feature type="transmembrane region" description="Helical" evidence="11">
    <location>
        <begin position="80"/>
        <end position="100"/>
    </location>
</feature>
<keyword evidence="9" id="KW-0539">Nucleus</keyword>
<evidence type="ECO:0000256" key="1">
    <source>
        <dbReference type="ARBA" id="ARBA00004232"/>
    </source>
</evidence>
<keyword evidence="6 11" id="KW-1133">Transmembrane helix</keyword>
<reference evidence="12 13" key="2">
    <citation type="submission" date="2019-01" db="EMBL/GenBank/DDBJ databases">
        <title>The decoding of complex shrimp genome reveals the adaptation for benthos swimmer, frequently molting mechanism and breeding impact on genome.</title>
        <authorList>
            <person name="Sun Y."/>
            <person name="Gao Y."/>
            <person name="Yu Y."/>
        </authorList>
    </citation>
    <scope>NUCLEOTIDE SEQUENCE [LARGE SCALE GENOMIC DNA]</scope>
    <source>
        <tissue evidence="12">Muscle</tissue>
    </source>
</reference>
<dbReference type="InterPro" id="IPR019168">
    <property type="entry name" value="NEP1-R1"/>
</dbReference>
<dbReference type="Pfam" id="PF09771">
    <property type="entry name" value="Tmemb_18A"/>
    <property type="match status" value="1"/>
</dbReference>
<evidence type="ECO:0000256" key="6">
    <source>
        <dbReference type="ARBA" id="ARBA00022989"/>
    </source>
</evidence>
<keyword evidence="7" id="KW-0443">Lipid metabolism</keyword>
<evidence type="ECO:0000256" key="7">
    <source>
        <dbReference type="ARBA" id="ARBA00023098"/>
    </source>
</evidence>
<dbReference type="PANTHER" id="PTHR20996">
    <property type="entry name" value="NUCLEAR ENVELOPE PHOSPHATASE-REGULATORY SUBUNIT 1"/>
    <property type="match status" value="1"/>
</dbReference>
<evidence type="ECO:0000256" key="3">
    <source>
        <dbReference type="ARBA" id="ARBA00010998"/>
    </source>
</evidence>
<evidence type="ECO:0000256" key="10">
    <source>
        <dbReference type="ARBA" id="ARBA00030458"/>
    </source>
</evidence>
<evidence type="ECO:0000256" key="11">
    <source>
        <dbReference type="SAM" id="Phobius"/>
    </source>
</evidence>
<keyword evidence="13" id="KW-1185">Reference proteome</keyword>
<evidence type="ECO:0000256" key="8">
    <source>
        <dbReference type="ARBA" id="ARBA00023136"/>
    </source>
</evidence>
<dbReference type="GO" id="GO:0006629">
    <property type="term" value="P:lipid metabolic process"/>
    <property type="evidence" value="ECO:0007669"/>
    <property type="project" value="UniProtKB-KW"/>
</dbReference>
<dbReference type="GO" id="GO:0071595">
    <property type="term" value="C:Nem1-Spo7 phosphatase complex"/>
    <property type="evidence" value="ECO:0007669"/>
    <property type="project" value="InterPro"/>
</dbReference>
<evidence type="ECO:0000256" key="2">
    <source>
        <dbReference type="ARBA" id="ARBA00004496"/>
    </source>
</evidence>
<dbReference type="GO" id="GO:0031965">
    <property type="term" value="C:nuclear membrane"/>
    <property type="evidence" value="ECO:0007669"/>
    <property type="project" value="UniProtKB-SubCell"/>
</dbReference>
<keyword evidence="8 11" id="KW-0472">Membrane</keyword>
<dbReference type="OrthoDB" id="5786980at2759"/>
<dbReference type="EMBL" id="QCYY01000357">
    <property type="protein sequence ID" value="ROT85237.1"/>
    <property type="molecule type" value="Genomic_DNA"/>
</dbReference>
<accession>A0A3R7MKI9</accession>
<organism evidence="12 13">
    <name type="scientific">Penaeus vannamei</name>
    <name type="common">Whiteleg shrimp</name>
    <name type="synonym">Litopenaeus vannamei</name>
    <dbReference type="NCBI Taxonomy" id="6689"/>
    <lineage>
        <taxon>Eukaryota</taxon>
        <taxon>Metazoa</taxon>
        <taxon>Ecdysozoa</taxon>
        <taxon>Arthropoda</taxon>
        <taxon>Crustacea</taxon>
        <taxon>Multicrustacea</taxon>
        <taxon>Malacostraca</taxon>
        <taxon>Eumalacostraca</taxon>
        <taxon>Eucarida</taxon>
        <taxon>Decapoda</taxon>
        <taxon>Dendrobranchiata</taxon>
        <taxon>Penaeoidea</taxon>
        <taxon>Penaeidae</taxon>
        <taxon>Penaeus</taxon>
    </lineage>
</organism>
<proteinExistence type="inferred from homology"/>
<sequence length="175" mass="19632">MHFSGLDNCCTEHSFWGIHLAHYPITHSATVAQSLINHLFFTLAAFSLDLKAFERRLTEVINRLQPSTVRWRMTTLNRTCISVVLIIAALSTAFGAYIWLTDPITHSATVAQSLINHLFFTLAAFSLVLLFIVGIHKKVVFPSIITSRTRIVLSDFNMSCDDTGKLILKPRPTTT</sequence>
<evidence type="ECO:0000256" key="9">
    <source>
        <dbReference type="ARBA" id="ARBA00023242"/>
    </source>
</evidence>
<comment type="similarity">
    <text evidence="3">Belongs to the CNEP1R1 family.</text>
</comment>
<reference evidence="12 13" key="1">
    <citation type="submission" date="2018-04" db="EMBL/GenBank/DDBJ databases">
        <authorList>
            <person name="Zhang X."/>
            <person name="Yuan J."/>
            <person name="Li F."/>
            <person name="Xiang J."/>
        </authorList>
    </citation>
    <scope>NUCLEOTIDE SEQUENCE [LARGE SCALE GENOMIC DNA]</scope>
    <source>
        <tissue evidence="12">Muscle</tissue>
    </source>
</reference>
<evidence type="ECO:0000256" key="4">
    <source>
        <dbReference type="ARBA" id="ARBA00022490"/>
    </source>
</evidence>
<evidence type="ECO:0000256" key="5">
    <source>
        <dbReference type="ARBA" id="ARBA00022692"/>
    </source>
</evidence>
<dbReference type="PANTHER" id="PTHR20996:SF1">
    <property type="entry name" value="NUCLEAR ENVELOPE PHOSPHATASE-REGULATORY SUBUNIT 1"/>
    <property type="match status" value="1"/>
</dbReference>
<comment type="subcellular location">
    <subcellularLocation>
        <location evidence="2">Cytoplasm</location>
    </subcellularLocation>
    <subcellularLocation>
        <location evidence="1">Nucleus membrane</location>
        <topology evidence="1">Multi-pass membrane protein</topology>
    </subcellularLocation>
</comment>
<dbReference type="AlphaFoldDB" id="A0A3R7MKI9"/>
<feature type="transmembrane region" description="Helical" evidence="11">
    <location>
        <begin position="115"/>
        <end position="135"/>
    </location>
</feature>
<keyword evidence="5 11" id="KW-0812">Transmembrane</keyword>
<protein>
    <recommendedName>
        <fullName evidence="10">Transmembrane protein 188</fullName>
    </recommendedName>
</protein>
<evidence type="ECO:0000313" key="12">
    <source>
        <dbReference type="EMBL" id="ROT85237.1"/>
    </source>
</evidence>
<dbReference type="Proteomes" id="UP000283509">
    <property type="component" value="Unassembled WGS sequence"/>
</dbReference>
<dbReference type="GO" id="GO:0005737">
    <property type="term" value="C:cytoplasm"/>
    <property type="evidence" value="ECO:0007669"/>
    <property type="project" value="UniProtKB-SubCell"/>
</dbReference>
<name>A0A3R7MKI9_PENVA</name>
<comment type="caution">
    <text evidence="12">The sequence shown here is derived from an EMBL/GenBank/DDBJ whole genome shotgun (WGS) entry which is preliminary data.</text>
</comment>
<dbReference type="STRING" id="6689.A0A3R7MKI9"/>
<keyword evidence="4" id="KW-0963">Cytoplasm</keyword>
<gene>
    <name evidence="12" type="ORF">C7M84_019494</name>
</gene>
<evidence type="ECO:0000313" key="13">
    <source>
        <dbReference type="Proteomes" id="UP000283509"/>
    </source>
</evidence>